<sequence>MSMLGVLRATEQARTAAGRPGARPCARALEGAAVLALALSLAMPLLSGCGPQGSADNTRDAAASAAGVQDRALQAELEQQERIASAHPREHLRELQAIESRAAPGSSERLEALSQRAALLAQLRDRTGHEAAVEALKAWPETSPVRAQIPLALMLARAQWLKANGELGAGVRLLGGLAEIDAAKADRRMLWRATELRAYMQGDYGEVDAAVESGLKALEQARAMGSRWRAATNDATLAFNYFRSQQFDHALRAAREALEAAQQDPDPVLMYSVHTILGIVHSQDEDPRLSQQAREQALQYAREAQAPGLQALALGNLADYELRSGNYARALELSTQSLALAHEDGEISTEILARHNMGIAKIGLKRLDEGKRDVLQAITMDAQREAGSYTAEAWLELGGYLEKADDLPGAVDAYHRARKEFDAVLRDETRKAVLEAQARFEDQQRQREIRLLNQDNSLKAEQIRTRDLQLKLWAEVGGCVLLSGALLALAYRRIRRTNAALAQTNESLRVQSERDPLTGLANRRHFQQAIAQRTREGGLRGSLFLIDIDHFKRINDQWGHAAGDTVLVEVARRLSSVLREQDLVVRWGGEEFLILVNSEATEDARQLGQRLLDQIGGQPVDHGPLRIPISASIGFASFPMAPQDLTLEWERAIDLVDTVMYMAKAHGRNKAYGVAAMQARDRDQLLALAGRIESAWHQGQVQLVSLLGPVQEGRA</sequence>
<dbReference type="Pfam" id="PF00990">
    <property type="entry name" value="GGDEF"/>
    <property type="match status" value="1"/>
</dbReference>
<dbReference type="EMBL" id="PEOG01000014">
    <property type="protein sequence ID" value="PIM53996.1"/>
    <property type="molecule type" value="Genomic_DNA"/>
</dbReference>
<dbReference type="PROSITE" id="PS50887">
    <property type="entry name" value="GGDEF"/>
    <property type="match status" value="1"/>
</dbReference>
<name>A0A2G9CC33_9BURK</name>
<protein>
    <recommendedName>
        <fullName evidence="1">GGDEF domain-containing protein</fullName>
    </recommendedName>
</protein>
<dbReference type="Gene3D" id="1.25.40.10">
    <property type="entry name" value="Tetratricopeptide repeat domain"/>
    <property type="match status" value="1"/>
</dbReference>
<dbReference type="NCBIfam" id="TIGR00254">
    <property type="entry name" value="GGDEF"/>
    <property type="match status" value="1"/>
</dbReference>
<comment type="caution">
    <text evidence="2">The sequence shown here is derived from an EMBL/GenBank/DDBJ whole genome shotgun (WGS) entry which is preliminary data.</text>
</comment>
<dbReference type="Proteomes" id="UP000231501">
    <property type="component" value="Unassembled WGS sequence"/>
</dbReference>
<dbReference type="InterPro" id="IPR019734">
    <property type="entry name" value="TPR_rpt"/>
</dbReference>
<dbReference type="CDD" id="cd01949">
    <property type="entry name" value="GGDEF"/>
    <property type="match status" value="1"/>
</dbReference>
<dbReference type="InterPro" id="IPR029787">
    <property type="entry name" value="Nucleotide_cyclase"/>
</dbReference>
<accession>A0A2G9CC33</accession>
<dbReference type="GO" id="GO:0003824">
    <property type="term" value="F:catalytic activity"/>
    <property type="evidence" value="ECO:0007669"/>
    <property type="project" value="UniProtKB-ARBA"/>
</dbReference>
<dbReference type="InterPro" id="IPR011990">
    <property type="entry name" value="TPR-like_helical_dom_sf"/>
</dbReference>
<dbReference type="SMART" id="SM00267">
    <property type="entry name" value="GGDEF"/>
    <property type="match status" value="1"/>
</dbReference>
<dbReference type="AlphaFoldDB" id="A0A2G9CC33"/>
<evidence type="ECO:0000313" key="2">
    <source>
        <dbReference type="EMBL" id="PIM53996.1"/>
    </source>
</evidence>
<dbReference type="SUPFAM" id="SSF55073">
    <property type="entry name" value="Nucleotide cyclase"/>
    <property type="match status" value="1"/>
</dbReference>
<dbReference type="PANTHER" id="PTHR46663:SF2">
    <property type="entry name" value="GGDEF DOMAIN-CONTAINING PROTEIN"/>
    <property type="match status" value="1"/>
</dbReference>
<dbReference type="SMART" id="SM00028">
    <property type="entry name" value="TPR"/>
    <property type="match status" value="4"/>
</dbReference>
<dbReference type="InterPro" id="IPR052163">
    <property type="entry name" value="DGC-Regulatory_Protein"/>
</dbReference>
<organism evidence="2 3">
    <name type="scientific">Roseateles chitinivorans</name>
    <dbReference type="NCBI Taxonomy" id="2917965"/>
    <lineage>
        <taxon>Bacteria</taxon>
        <taxon>Pseudomonadati</taxon>
        <taxon>Pseudomonadota</taxon>
        <taxon>Betaproteobacteria</taxon>
        <taxon>Burkholderiales</taxon>
        <taxon>Sphaerotilaceae</taxon>
        <taxon>Roseateles</taxon>
    </lineage>
</organism>
<dbReference type="SUPFAM" id="SSF48452">
    <property type="entry name" value="TPR-like"/>
    <property type="match status" value="1"/>
</dbReference>
<dbReference type="PANTHER" id="PTHR46663">
    <property type="entry name" value="DIGUANYLATE CYCLASE DGCT-RELATED"/>
    <property type="match status" value="1"/>
</dbReference>
<gene>
    <name evidence="2" type="ORF">CS062_06800</name>
</gene>
<evidence type="ECO:0000259" key="1">
    <source>
        <dbReference type="PROSITE" id="PS50887"/>
    </source>
</evidence>
<reference evidence="2 3" key="1">
    <citation type="submission" date="2017-11" db="EMBL/GenBank/DDBJ databases">
        <title>Draft genome sequence of Mitsuaria sp. HWN-4.</title>
        <authorList>
            <person name="Gundlapally S.R."/>
        </authorList>
    </citation>
    <scope>NUCLEOTIDE SEQUENCE [LARGE SCALE GENOMIC DNA]</scope>
    <source>
        <strain evidence="2 3">HWN-4</strain>
    </source>
</reference>
<evidence type="ECO:0000313" key="3">
    <source>
        <dbReference type="Proteomes" id="UP000231501"/>
    </source>
</evidence>
<keyword evidence="3" id="KW-1185">Reference proteome</keyword>
<dbReference type="FunFam" id="3.30.70.270:FF:000001">
    <property type="entry name" value="Diguanylate cyclase domain protein"/>
    <property type="match status" value="1"/>
</dbReference>
<proteinExistence type="predicted"/>
<dbReference type="Gene3D" id="3.30.70.270">
    <property type="match status" value="1"/>
</dbReference>
<feature type="domain" description="GGDEF" evidence="1">
    <location>
        <begin position="539"/>
        <end position="676"/>
    </location>
</feature>
<dbReference type="InterPro" id="IPR000160">
    <property type="entry name" value="GGDEF_dom"/>
</dbReference>
<dbReference type="InterPro" id="IPR043128">
    <property type="entry name" value="Rev_trsase/Diguanyl_cyclase"/>
</dbReference>